<keyword evidence="4" id="KW-0175">Coiled coil</keyword>
<dbReference type="InterPro" id="IPR006703">
    <property type="entry name" value="G_AIG1"/>
</dbReference>
<evidence type="ECO:0000313" key="7">
    <source>
        <dbReference type="Proteomes" id="UP000235145"/>
    </source>
</evidence>
<organism evidence="6 7">
    <name type="scientific">Lactuca sativa</name>
    <name type="common">Garden lettuce</name>
    <dbReference type="NCBI Taxonomy" id="4236"/>
    <lineage>
        <taxon>Eukaryota</taxon>
        <taxon>Viridiplantae</taxon>
        <taxon>Streptophyta</taxon>
        <taxon>Embryophyta</taxon>
        <taxon>Tracheophyta</taxon>
        <taxon>Spermatophyta</taxon>
        <taxon>Magnoliopsida</taxon>
        <taxon>eudicotyledons</taxon>
        <taxon>Gunneridae</taxon>
        <taxon>Pentapetalae</taxon>
        <taxon>asterids</taxon>
        <taxon>campanulids</taxon>
        <taxon>Asterales</taxon>
        <taxon>Asteraceae</taxon>
        <taxon>Cichorioideae</taxon>
        <taxon>Cichorieae</taxon>
        <taxon>Lactucinae</taxon>
        <taxon>Lactuca</taxon>
    </lineage>
</organism>
<keyword evidence="3" id="KW-0342">GTP-binding</keyword>
<evidence type="ECO:0000256" key="4">
    <source>
        <dbReference type="SAM" id="Coils"/>
    </source>
</evidence>
<name>A0A9R1X357_LACSA</name>
<protein>
    <recommendedName>
        <fullName evidence="5">AIG1-type G domain-containing protein</fullName>
    </recommendedName>
</protein>
<gene>
    <name evidence="6" type="ORF">LSAT_V11C800399940</name>
</gene>
<dbReference type="Pfam" id="PF04548">
    <property type="entry name" value="AIG1"/>
    <property type="match status" value="1"/>
</dbReference>
<accession>A0A9R1X357</accession>
<evidence type="ECO:0000256" key="3">
    <source>
        <dbReference type="ARBA" id="ARBA00023134"/>
    </source>
</evidence>
<dbReference type="InterPro" id="IPR045058">
    <property type="entry name" value="GIMA/IAN/Toc"/>
</dbReference>
<dbReference type="PROSITE" id="PS51720">
    <property type="entry name" value="G_AIG1"/>
    <property type="match status" value="1"/>
</dbReference>
<dbReference type="GO" id="GO:0005525">
    <property type="term" value="F:GTP binding"/>
    <property type="evidence" value="ECO:0007669"/>
    <property type="project" value="UniProtKB-KW"/>
</dbReference>
<feature type="coiled-coil region" evidence="4">
    <location>
        <begin position="299"/>
        <end position="326"/>
    </location>
</feature>
<keyword evidence="7" id="KW-1185">Reference proteome</keyword>
<dbReference type="Proteomes" id="UP000235145">
    <property type="component" value="Unassembled WGS sequence"/>
</dbReference>
<dbReference type="PANTHER" id="PTHR10903:SF184">
    <property type="entry name" value="GTP-BINDING PROTEIN A"/>
    <property type="match status" value="1"/>
</dbReference>
<evidence type="ECO:0000259" key="5">
    <source>
        <dbReference type="PROSITE" id="PS51720"/>
    </source>
</evidence>
<comment type="caution">
    <text evidence="6">The sequence shown here is derived from an EMBL/GenBank/DDBJ whole genome shotgun (WGS) entry which is preliminary data.</text>
</comment>
<dbReference type="PANTHER" id="PTHR10903">
    <property type="entry name" value="GTPASE, IMAP FAMILY MEMBER-RELATED"/>
    <property type="match status" value="1"/>
</dbReference>
<proteinExistence type="inferred from homology"/>
<sequence>MIKYPFFMMGGCSLEDDYEYISPDLTLVLVVTGNGKTATGNSIVGMDVFESKPSSFGVTADTSLLRKTMLTDGRMLNVIDTHGLFDSSVGSDELIEKEIVSCMNMGTNGVHAVLVVFSVSCGFSEEEEAVIGRLLSLFGGRIYDYMIIVFTGGDELASHCRTFDDFLYDCPETLKKILCFCGNRCVLFDNMTKNQTKKGDQVQELLSLVNMVLEKNGGRPCKEMYTEFKGQAEKFQSLKVTKQYTEDELLLLLENMFEGKFMQKNEMVAPHSYLYFDQGYFERLELLLGKERDARLTTEEAARTEQKRLNEEIENIEDSLDMMQLNLLIW</sequence>
<evidence type="ECO:0000313" key="6">
    <source>
        <dbReference type="EMBL" id="KAJ0194417.1"/>
    </source>
</evidence>
<feature type="domain" description="AIG1-type G" evidence="5">
    <location>
        <begin position="21"/>
        <end position="229"/>
    </location>
</feature>
<dbReference type="InterPro" id="IPR027417">
    <property type="entry name" value="P-loop_NTPase"/>
</dbReference>
<dbReference type="EMBL" id="NBSK02000008">
    <property type="protein sequence ID" value="KAJ0194417.1"/>
    <property type="molecule type" value="Genomic_DNA"/>
</dbReference>
<comment type="similarity">
    <text evidence="1">Belongs to the TRAFAC class TrmE-Era-EngA-EngB-Septin-like GTPase superfamily. AIG1/Toc34/Toc159-like paraseptin GTPase family. IAN subfamily.</text>
</comment>
<dbReference type="AlphaFoldDB" id="A0A9R1X357"/>
<evidence type="ECO:0000256" key="2">
    <source>
        <dbReference type="ARBA" id="ARBA00022741"/>
    </source>
</evidence>
<dbReference type="SUPFAM" id="SSF52540">
    <property type="entry name" value="P-loop containing nucleoside triphosphate hydrolases"/>
    <property type="match status" value="1"/>
</dbReference>
<dbReference type="FunFam" id="3.40.50.300:FF:000840">
    <property type="entry name" value="Immune-associated nucleotide-binding protein 9"/>
    <property type="match status" value="1"/>
</dbReference>
<dbReference type="Gene3D" id="3.40.50.300">
    <property type="entry name" value="P-loop containing nucleotide triphosphate hydrolases"/>
    <property type="match status" value="1"/>
</dbReference>
<keyword evidence="2" id="KW-0547">Nucleotide-binding</keyword>
<evidence type="ECO:0000256" key="1">
    <source>
        <dbReference type="ARBA" id="ARBA00008535"/>
    </source>
</evidence>
<reference evidence="6 7" key="1">
    <citation type="journal article" date="2017" name="Nat. Commun.">
        <title>Genome assembly with in vitro proximity ligation data and whole-genome triplication in lettuce.</title>
        <authorList>
            <person name="Reyes-Chin-Wo S."/>
            <person name="Wang Z."/>
            <person name="Yang X."/>
            <person name="Kozik A."/>
            <person name="Arikit S."/>
            <person name="Song C."/>
            <person name="Xia L."/>
            <person name="Froenicke L."/>
            <person name="Lavelle D.O."/>
            <person name="Truco M.J."/>
            <person name="Xia R."/>
            <person name="Zhu S."/>
            <person name="Xu C."/>
            <person name="Xu H."/>
            <person name="Xu X."/>
            <person name="Cox K."/>
            <person name="Korf I."/>
            <person name="Meyers B.C."/>
            <person name="Michelmore R.W."/>
        </authorList>
    </citation>
    <scope>NUCLEOTIDE SEQUENCE [LARGE SCALE GENOMIC DNA]</scope>
    <source>
        <strain evidence="7">cv. Salinas</strain>
        <tissue evidence="6">Seedlings</tissue>
    </source>
</reference>